<keyword evidence="3 5" id="KW-0863">Zinc-finger</keyword>
<proteinExistence type="predicted"/>
<evidence type="ECO:0000256" key="3">
    <source>
        <dbReference type="ARBA" id="ARBA00022771"/>
    </source>
</evidence>
<organism evidence="9 10">
    <name type="scientific">Leptidea sinapis</name>
    <dbReference type="NCBI Taxonomy" id="189913"/>
    <lineage>
        <taxon>Eukaryota</taxon>
        <taxon>Metazoa</taxon>
        <taxon>Ecdysozoa</taxon>
        <taxon>Arthropoda</taxon>
        <taxon>Hexapoda</taxon>
        <taxon>Insecta</taxon>
        <taxon>Pterygota</taxon>
        <taxon>Neoptera</taxon>
        <taxon>Endopterygota</taxon>
        <taxon>Lepidoptera</taxon>
        <taxon>Glossata</taxon>
        <taxon>Ditrysia</taxon>
        <taxon>Papilionoidea</taxon>
        <taxon>Pieridae</taxon>
        <taxon>Dismorphiinae</taxon>
        <taxon>Leptidea</taxon>
    </lineage>
</organism>
<evidence type="ECO:0000256" key="1">
    <source>
        <dbReference type="ARBA" id="ARBA00022723"/>
    </source>
</evidence>
<keyword evidence="4 6" id="KW-0862">Zinc</keyword>
<feature type="binding site" evidence="6">
    <location>
        <position position="11"/>
    </location>
    <ligand>
        <name>Zn(2+)</name>
        <dbReference type="ChEBI" id="CHEBI:29105"/>
    </ligand>
</feature>
<evidence type="ECO:0000256" key="6">
    <source>
        <dbReference type="PROSITE-ProRule" id="PRU01263"/>
    </source>
</evidence>
<accession>A0A5E4QL21</accession>
<dbReference type="GO" id="GO:0008270">
    <property type="term" value="F:zinc ion binding"/>
    <property type="evidence" value="ECO:0007669"/>
    <property type="project" value="UniProtKB-UniRule"/>
</dbReference>
<evidence type="ECO:0000256" key="4">
    <source>
        <dbReference type="ARBA" id="ARBA00022833"/>
    </source>
</evidence>
<feature type="binding site" evidence="6">
    <location>
        <position position="52"/>
    </location>
    <ligand>
        <name>Zn(2+)</name>
        <dbReference type="ChEBI" id="CHEBI:29105"/>
    </ligand>
</feature>
<name>A0A5E4QL21_9NEOP</name>
<keyword evidence="1 6" id="KW-0479">Metal-binding</keyword>
<dbReference type="InterPro" id="IPR013087">
    <property type="entry name" value="Znf_C2H2_type"/>
</dbReference>
<dbReference type="SUPFAM" id="SSF57716">
    <property type="entry name" value="Glucocorticoid receptor-like (DNA-binding domain)"/>
    <property type="match status" value="1"/>
</dbReference>
<feature type="binding site" evidence="6">
    <location>
        <position position="8"/>
    </location>
    <ligand>
        <name>Zn(2+)</name>
        <dbReference type="ChEBI" id="CHEBI:29105"/>
    </ligand>
</feature>
<dbReference type="PROSITE" id="PS00028">
    <property type="entry name" value="ZINC_FINGER_C2H2_1"/>
    <property type="match status" value="2"/>
</dbReference>
<evidence type="ECO:0000256" key="2">
    <source>
        <dbReference type="ARBA" id="ARBA00022737"/>
    </source>
</evidence>
<keyword evidence="10" id="KW-1185">Reference proteome</keyword>
<dbReference type="InterPro" id="IPR036236">
    <property type="entry name" value="Znf_C2H2_sf"/>
</dbReference>
<dbReference type="PROSITE" id="PS50157">
    <property type="entry name" value="ZINC_FINGER_C2H2_2"/>
    <property type="match status" value="1"/>
</dbReference>
<protein>
    <submittedName>
        <fullName evidence="9">Uncharacterized protein</fullName>
    </submittedName>
</protein>
<sequence>MFTALEACLVCLSTDVQMVSVNVGKIKDHYSMISGLKIQQGKGFPEFLCIGCLSYIKKYIKFREKCQRAHYTLTQILEKNKEITKPLLKAIDRKRLKIIPPLSYPNLRGSNVHYESVQFKWIKAVRFPPQSNDIPVMHYNTFQTNDTMMLKQNDLSDAHENGTFADEIPDSIFDDCFDTSNDADGSKLDEEYANTVPLSKNEAMAAVEIYKMLGHGSYQCQVCCKKYAAEEHHVETKHMYKYLCTKCQEVSFDKVKNKKRLKLPKDFLVRTPITQEEQYDLIRQRKLSKNYKKSMFKCDYCYRGFREVATYKKHMTKHDPEVSGSYQCDMCKIYVTSTRQMYKHMSLAHLNKYSCRICNFVCFCRGQAKMHYRWHKNVTYPCPHCDQNFT</sequence>
<dbReference type="PROSITE" id="PS51915">
    <property type="entry name" value="ZAD"/>
    <property type="match status" value="1"/>
</dbReference>
<evidence type="ECO:0000259" key="8">
    <source>
        <dbReference type="PROSITE" id="PS51915"/>
    </source>
</evidence>
<dbReference type="InterPro" id="IPR012934">
    <property type="entry name" value="Znf_AD"/>
</dbReference>
<evidence type="ECO:0000259" key="7">
    <source>
        <dbReference type="PROSITE" id="PS50157"/>
    </source>
</evidence>
<dbReference type="Gene3D" id="3.30.160.60">
    <property type="entry name" value="Classic Zinc Finger"/>
    <property type="match status" value="1"/>
</dbReference>
<feature type="binding site" evidence="6">
    <location>
        <position position="49"/>
    </location>
    <ligand>
        <name>Zn(2+)</name>
        <dbReference type="ChEBI" id="CHEBI:29105"/>
    </ligand>
</feature>
<feature type="domain" description="ZAD" evidence="8">
    <location>
        <begin position="6"/>
        <end position="76"/>
    </location>
</feature>
<evidence type="ECO:0000313" key="9">
    <source>
        <dbReference type="EMBL" id="VVC97688.1"/>
    </source>
</evidence>
<dbReference type="GO" id="GO:0005634">
    <property type="term" value="C:nucleus"/>
    <property type="evidence" value="ECO:0007669"/>
    <property type="project" value="InterPro"/>
</dbReference>
<dbReference type="SUPFAM" id="SSF57667">
    <property type="entry name" value="beta-beta-alpha zinc fingers"/>
    <property type="match status" value="1"/>
</dbReference>
<feature type="domain" description="C2H2-type" evidence="7">
    <location>
        <begin position="296"/>
        <end position="323"/>
    </location>
</feature>
<keyword evidence="2" id="KW-0677">Repeat</keyword>
<dbReference type="PANTHER" id="PTHR24379:SF121">
    <property type="entry name" value="C2H2-TYPE DOMAIN-CONTAINING PROTEIN"/>
    <property type="match status" value="1"/>
</dbReference>
<reference evidence="9 10" key="1">
    <citation type="submission" date="2017-07" db="EMBL/GenBank/DDBJ databases">
        <authorList>
            <person name="Talla V."/>
            <person name="Backstrom N."/>
        </authorList>
    </citation>
    <scope>NUCLEOTIDE SEQUENCE [LARGE SCALE GENOMIC DNA]</scope>
</reference>
<evidence type="ECO:0000256" key="5">
    <source>
        <dbReference type="PROSITE-ProRule" id="PRU00042"/>
    </source>
</evidence>
<dbReference type="SMART" id="SM00868">
    <property type="entry name" value="zf-AD"/>
    <property type="match status" value="1"/>
</dbReference>
<dbReference type="SMART" id="SM00355">
    <property type="entry name" value="ZnF_C2H2"/>
    <property type="match status" value="3"/>
</dbReference>
<evidence type="ECO:0000313" key="10">
    <source>
        <dbReference type="Proteomes" id="UP000324832"/>
    </source>
</evidence>
<gene>
    <name evidence="9" type="ORF">LSINAPIS_LOCUS8915</name>
</gene>
<dbReference type="EMBL" id="FZQP02003278">
    <property type="protein sequence ID" value="VVC97688.1"/>
    <property type="molecule type" value="Genomic_DNA"/>
</dbReference>
<dbReference type="Pfam" id="PF07776">
    <property type="entry name" value="zf-AD"/>
    <property type="match status" value="1"/>
</dbReference>
<dbReference type="AlphaFoldDB" id="A0A5E4QL21"/>
<dbReference type="Proteomes" id="UP000324832">
    <property type="component" value="Unassembled WGS sequence"/>
</dbReference>
<dbReference type="PANTHER" id="PTHR24379">
    <property type="entry name" value="KRAB AND ZINC FINGER DOMAIN-CONTAINING"/>
    <property type="match status" value="1"/>
</dbReference>